<dbReference type="PANTHER" id="PTHR48482:SF1">
    <property type="entry name" value="INTERLEUKIN-26"/>
    <property type="match status" value="1"/>
</dbReference>
<keyword evidence="4 7" id="KW-0964">Secreted</keyword>
<name>F6PQV8_ORNAN</name>
<keyword evidence="6" id="KW-1015">Disulfide bond</keyword>
<dbReference type="HOGENOM" id="CLU_1598376_0_0_1"/>
<dbReference type="eggNOG" id="ENOG502S3YD">
    <property type="taxonomic scope" value="Eukaryota"/>
</dbReference>
<dbReference type="STRING" id="9258.ENSOANP00000009445"/>
<organism evidence="8 9">
    <name type="scientific">Ornithorhynchus anatinus</name>
    <name type="common">Duckbill platypus</name>
    <dbReference type="NCBI Taxonomy" id="9258"/>
    <lineage>
        <taxon>Eukaryota</taxon>
        <taxon>Metazoa</taxon>
        <taxon>Chordata</taxon>
        <taxon>Craniata</taxon>
        <taxon>Vertebrata</taxon>
        <taxon>Euteleostomi</taxon>
        <taxon>Mammalia</taxon>
        <taxon>Monotremata</taxon>
        <taxon>Ornithorhynchidae</taxon>
        <taxon>Ornithorhynchus</taxon>
    </lineage>
</organism>
<feature type="chain" id="PRO_5031599069" description="Interleukin family protein" evidence="7">
    <location>
        <begin position="19"/>
        <end position="166"/>
    </location>
</feature>
<dbReference type="Bgee" id="ENSOANG00000005933">
    <property type="expression patterns" value="Expressed in heart and 2 other cell types or tissues"/>
</dbReference>
<comment type="similarity">
    <text evidence="2 7">Belongs to the IL-10 family.</text>
</comment>
<reference evidence="8" key="2">
    <citation type="submission" date="2025-08" db="UniProtKB">
        <authorList>
            <consortium name="Ensembl"/>
        </authorList>
    </citation>
    <scope>IDENTIFICATION</scope>
    <source>
        <strain evidence="8">Glennie</strain>
    </source>
</reference>
<evidence type="ECO:0000256" key="6">
    <source>
        <dbReference type="PIRSR" id="PIRSR620443-50"/>
    </source>
</evidence>
<dbReference type="Gene3D" id="1.20.1250.10">
    <property type="match status" value="1"/>
</dbReference>
<dbReference type="InParanoid" id="F6PQV8"/>
<keyword evidence="3 7" id="KW-0202">Cytokine</keyword>
<dbReference type="Pfam" id="PF00726">
    <property type="entry name" value="IL10"/>
    <property type="match status" value="1"/>
</dbReference>
<evidence type="ECO:0000256" key="2">
    <source>
        <dbReference type="ARBA" id="ARBA00008813"/>
    </source>
</evidence>
<dbReference type="OrthoDB" id="9289879at2759"/>
<dbReference type="KEGG" id="oaa:100080300"/>
<dbReference type="PANTHER" id="PTHR48482">
    <property type="entry name" value="INTERLEUKIN-19-RELATED"/>
    <property type="match status" value="1"/>
</dbReference>
<reference evidence="8" key="3">
    <citation type="submission" date="2025-09" db="UniProtKB">
        <authorList>
            <consortium name="Ensembl"/>
        </authorList>
    </citation>
    <scope>IDENTIFICATION</scope>
    <source>
        <strain evidence="8">Glennie</strain>
    </source>
</reference>
<dbReference type="GO" id="GO:0005615">
    <property type="term" value="C:extracellular space"/>
    <property type="evidence" value="ECO:0000318"/>
    <property type="project" value="GO_Central"/>
</dbReference>
<evidence type="ECO:0000256" key="5">
    <source>
        <dbReference type="ARBA" id="ARBA00022729"/>
    </source>
</evidence>
<protein>
    <recommendedName>
        <fullName evidence="7">Interleukin family protein</fullName>
    </recommendedName>
</protein>
<dbReference type="GO" id="GO:0046427">
    <property type="term" value="P:positive regulation of receptor signaling pathway via JAK-STAT"/>
    <property type="evidence" value="ECO:0000318"/>
    <property type="project" value="GO_Central"/>
</dbReference>
<accession>F6PQV8</accession>
<dbReference type="Proteomes" id="UP000002279">
    <property type="component" value="Chromosome 14"/>
</dbReference>
<dbReference type="GO" id="GO:0005125">
    <property type="term" value="F:cytokine activity"/>
    <property type="evidence" value="ECO:0000318"/>
    <property type="project" value="GO_Central"/>
</dbReference>
<feature type="signal peptide" evidence="7">
    <location>
        <begin position="1"/>
        <end position="18"/>
    </location>
</feature>
<feature type="disulfide bond" evidence="6">
    <location>
        <begin position="28"/>
        <end position="116"/>
    </location>
</feature>
<dbReference type="SUPFAM" id="SSF47266">
    <property type="entry name" value="4-helical cytokines"/>
    <property type="match status" value="1"/>
</dbReference>
<evidence type="ECO:0000256" key="3">
    <source>
        <dbReference type="ARBA" id="ARBA00022514"/>
    </source>
</evidence>
<dbReference type="InterPro" id="IPR020443">
    <property type="entry name" value="IL-10/19/20/24/26"/>
</dbReference>
<dbReference type="OMA" id="CKEIHFV"/>
<dbReference type="GO" id="GO:0006955">
    <property type="term" value="P:immune response"/>
    <property type="evidence" value="ECO:0000318"/>
    <property type="project" value="GO_Central"/>
</dbReference>
<evidence type="ECO:0000256" key="1">
    <source>
        <dbReference type="ARBA" id="ARBA00004613"/>
    </source>
</evidence>
<evidence type="ECO:0000256" key="4">
    <source>
        <dbReference type="ARBA" id="ARBA00022525"/>
    </source>
</evidence>
<evidence type="ECO:0000256" key="7">
    <source>
        <dbReference type="RuleBase" id="RU368043"/>
    </source>
</evidence>
<dbReference type="GeneTree" id="ENSGT00510000048550"/>
<reference evidence="8 9" key="1">
    <citation type="journal article" date="2008" name="Nature">
        <title>Genome analysis of the platypus reveals unique signatures of evolution.</title>
        <authorList>
            <person name="Warren W.C."/>
            <person name="Hillier L.W."/>
            <person name="Marshall Graves J.A."/>
            <person name="Birney E."/>
            <person name="Ponting C.P."/>
            <person name="Grutzner F."/>
            <person name="Belov K."/>
            <person name="Miller W."/>
            <person name="Clarke L."/>
            <person name="Chinwalla A.T."/>
            <person name="Yang S.P."/>
            <person name="Heger A."/>
            <person name="Locke D.P."/>
            <person name="Miethke P."/>
            <person name="Waters P.D."/>
            <person name="Veyrunes F."/>
            <person name="Fulton L."/>
            <person name="Fulton B."/>
            <person name="Graves T."/>
            <person name="Wallis J."/>
            <person name="Puente X.S."/>
            <person name="Lopez-Otin C."/>
            <person name="Ordonez G.R."/>
            <person name="Eichler E.E."/>
            <person name="Chen L."/>
            <person name="Cheng Z."/>
            <person name="Deakin J.E."/>
            <person name="Alsop A."/>
            <person name="Thompson K."/>
            <person name="Kirby P."/>
            <person name="Papenfuss A.T."/>
            <person name="Wakefield M.J."/>
            <person name="Olender T."/>
            <person name="Lancet D."/>
            <person name="Huttley G.A."/>
            <person name="Smit A.F."/>
            <person name="Pask A."/>
            <person name="Temple-Smith P."/>
            <person name="Batzer M.A."/>
            <person name="Walker J.A."/>
            <person name="Konkel M.K."/>
            <person name="Harris R.S."/>
            <person name="Whittington C.M."/>
            <person name="Wong E.S."/>
            <person name="Gemmell N.J."/>
            <person name="Buschiazzo E."/>
            <person name="Vargas Jentzsch I.M."/>
            <person name="Merkel A."/>
            <person name="Schmitz J."/>
            <person name="Zemann A."/>
            <person name="Churakov G."/>
            <person name="Kriegs J.O."/>
            <person name="Brosius J."/>
            <person name="Murchison E.P."/>
            <person name="Sachidanandam R."/>
            <person name="Smith C."/>
            <person name="Hannon G.J."/>
            <person name="Tsend-Ayush E."/>
            <person name="McMillan D."/>
            <person name="Attenborough R."/>
            <person name="Rens W."/>
            <person name="Ferguson-Smith M."/>
            <person name="Lefevre C.M."/>
            <person name="Sharp J.A."/>
            <person name="Nicholas K.R."/>
            <person name="Ray D.A."/>
            <person name="Kube M."/>
            <person name="Reinhardt R."/>
            <person name="Pringle T.H."/>
            <person name="Taylor J."/>
            <person name="Jones R.C."/>
            <person name="Nixon B."/>
            <person name="Dacheux J.L."/>
            <person name="Niwa H."/>
            <person name="Sekita Y."/>
            <person name="Huang X."/>
            <person name="Stark A."/>
            <person name="Kheradpour P."/>
            <person name="Kellis M."/>
            <person name="Flicek P."/>
            <person name="Chen Y."/>
            <person name="Webber C."/>
            <person name="Hardison R."/>
            <person name="Nelson J."/>
            <person name="Hallsworth-Pepin K."/>
            <person name="Delehaunty K."/>
            <person name="Markovic C."/>
            <person name="Minx P."/>
            <person name="Feng Y."/>
            <person name="Kremitzki C."/>
            <person name="Mitreva M."/>
            <person name="Glasscock J."/>
            <person name="Wylie T."/>
            <person name="Wohldmann P."/>
            <person name="Thiru P."/>
            <person name="Nhan M.N."/>
            <person name="Pohl C.S."/>
            <person name="Smith S.M."/>
            <person name="Hou S."/>
            <person name="Nefedov M."/>
            <person name="de Jong P.J."/>
            <person name="Renfree M.B."/>
            <person name="Mardis E.R."/>
            <person name="Wilson R.K."/>
        </authorList>
    </citation>
    <scope>NUCLEOTIDE SEQUENCE [LARGE SCALE GENOMIC DNA]</scope>
    <source>
        <strain evidence="8 9">Glennie</strain>
    </source>
</reference>
<evidence type="ECO:0000313" key="9">
    <source>
        <dbReference type="Proteomes" id="UP000002279"/>
    </source>
</evidence>
<dbReference type="GeneID" id="100080300"/>
<dbReference type="CTD" id="55801"/>
<feature type="disulfide bond" evidence="6">
    <location>
        <begin position="74"/>
        <end position="119"/>
    </location>
</feature>
<dbReference type="FunCoup" id="F6PQV8">
    <property type="interactions" value="270"/>
</dbReference>
<comment type="subcellular location">
    <subcellularLocation>
        <location evidence="1 7">Secreted</location>
    </subcellularLocation>
</comment>
<keyword evidence="5 7" id="KW-0732">Signal</keyword>
<dbReference type="InterPro" id="IPR009079">
    <property type="entry name" value="4_helix_cytokine-like_core"/>
</dbReference>
<dbReference type="Ensembl" id="ENSOANT00000009447.2">
    <property type="protein sequence ID" value="ENSOANP00000009445.2"/>
    <property type="gene ID" value="ENSOANG00000005933.2"/>
</dbReference>
<dbReference type="RefSeq" id="XP_001511189.1">
    <property type="nucleotide sequence ID" value="XM_001511139.2"/>
</dbReference>
<evidence type="ECO:0000313" key="8">
    <source>
        <dbReference type="Ensembl" id="ENSOANP00000009445.2"/>
    </source>
</evidence>
<gene>
    <name evidence="8" type="primary">IL26</name>
</gene>
<proteinExistence type="inferred from homology"/>
<comment type="function">
    <text evidence="7">Immune regulatory cytokine.</text>
</comment>
<keyword evidence="9" id="KW-1185">Reference proteome</keyword>
<dbReference type="AlphaFoldDB" id="F6PQV8"/>
<sequence>MSRIGLLCVALSLLVAESRELSIANSRCHEGMMSRSVDNLYLKVTRFKASVPEDGIKNKKLLKKKTKRLITKNCRFRDQLLTFYLEDVFGSHHLPVGGELRIVEDFQRLKEVLNRCVPCAPSSREMKPITKMKELFYKLGNKGVYKAIGELDILLPWIKSYIDNFK</sequence>